<feature type="compositionally biased region" description="Low complexity" evidence="1">
    <location>
        <begin position="52"/>
        <end position="63"/>
    </location>
</feature>
<evidence type="ECO:0000259" key="2">
    <source>
        <dbReference type="Pfam" id="PF14693"/>
    </source>
</evidence>
<feature type="domain" description="Large ribosomal subunit protein bL25 beta" evidence="2">
    <location>
        <begin position="1"/>
        <end position="41"/>
    </location>
</feature>
<name>A0A382DXH0_9ZZZZ</name>
<dbReference type="SUPFAM" id="SSF50715">
    <property type="entry name" value="Ribosomal protein L25-like"/>
    <property type="match status" value="1"/>
</dbReference>
<feature type="non-terminal residue" evidence="3">
    <location>
        <position position="1"/>
    </location>
</feature>
<dbReference type="InterPro" id="IPR020057">
    <property type="entry name" value="Ribosomal_bL25_b-dom"/>
</dbReference>
<dbReference type="AlphaFoldDB" id="A0A382DXH0"/>
<sequence length="89" mass="9120">VEIDITDLEIGDSIHVSDLLETESRITTDAGVTIVSVLQPRLTVEEEEEAAAEALAEAEGLPLEGEEGAEAPAEGAEGDEASAEGGDGE</sequence>
<dbReference type="EMBL" id="UINC01041617">
    <property type="protein sequence ID" value="SVB43140.1"/>
    <property type="molecule type" value="Genomic_DNA"/>
</dbReference>
<dbReference type="InterPro" id="IPR037121">
    <property type="entry name" value="Ribosomal_bL25_C"/>
</dbReference>
<protein>
    <recommendedName>
        <fullName evidence="2">Large ribosomal subunit protein bL25 beta domain-containing protein</fullName>
    </recommendedName>
</protein>
<reference evidence="3" key="1">
    <citation type="submission" date="2018-05" db="EMBL/GenBank/DDBJ databases">
        <authorList>
            <person name="Lanie J.A."/>
            <person name="Ng W.-L."/>
            <person name="Kazmierczak K.M."/>
            <person name="Andrzejewski T.M."/>
            <person name="Davidsen T.M."/>
            <person name="Wayne K.J."/>
            <person name="Tettelin H."/>
            <person name="Glass J.I."/>
            <person name="Rusch D."/>
            <person name="Podicherti R."/>
            <person name="Tsui H.-C.T."/>
            <person name="Winkler M.E."/>
        </authorList>
    </citation>
    <scope>NUCLEOTIDE SEQUENCE</scope>
</reference>
<feature type="compositionally biased region" description="Acidic residues" evidence="1">
    <location>
        <begin position="76"/>
        <end position="89"/>
    </location>
</feature>
<evidence type="ECO:0000313" key="3">
    <source>
        <dbReference type="EMBL" id="SVB43140.1"/>
    </source>
</evidence>
<dbReference type="GO" id="GO:0006412">
    <property type="term" value="P:translation"/>
    <property type="evidence" value="ECO:0007669"/>
    <property type="project" value="InterPro"/>
</dbReference>
<dbReference type="Gene3D" id="2.170.120.20">
    <property type="entry name" value="Ribosomal protein L25, beta domain"/>
    <property type="match status" value="1"/>
</dbReference>
<evidence type="ECO:0000256" key="1">
    <source>
        <dbReference type="SAM" id="MobiDB-lite"/>
    </source>
</evidence>
<proteinExistence type="predicted"/>
<gene>
    <name evidence="3" type="ORF">METZ01_LOCUS195994</name>
</gene>
<feature type="region of interest" description="Disordered" evidence="1">
    <location>
        <begin position="48"/>
        <end position="89"/>
    </location>
</feature>
<organism evidence="3">
    <name type="scientific">marine metagenome</name>
    <dbReference type="NCBI Taxonomy" id="408172"/>
    <lineage>
        <taxon>unclassified sequences</taxon>
        <taxon>metagenomes</taxon>
        <taxon>ecological metagenomes</taxon>
    </lineage>
</organism>
<dbReference type="Pfam" id="PF14693">
    <property type="entry name" value="Ribosomal_TL5_C"/>
    <property type="match status" value="1"/>
</dbReference>
<dbReference type="InterPro" id="IPR011035">
    <property type="entry name" value="Ribosomal_bL25/Gln-tRNA_synth"/>
</dbReference>
<accession>A0A382DXH0</accession>